<dbReference type="PATRIC" id="fig|869212.3.peg.508"/>
<dbReference type="EMBL" id="CP002959">
    <property type="protein sequence ID" value="AFM11185.1"/>
    <property type="molecule type" value="Genomic_DNA"/>
</dbReference>
<name>I4B1M8_TURPD</name>
<dbReference type="Proteomes" id="UP000006048">
    <property type="component" value="Chromosome"/>
</dbReference>
<accession>I4B1M8</accession>
<dbReference type="AlphaFoldDB" id="I4B1M8"/>
<dbReference type="KEGG" id="tpx:Turpa_0531"/>
<sequence length="102" mass="11839">MNVKFTYLYRDAGNYKTWYDVVFPNRTGKTAEQLTEEIKKHLISGQYFDKALAPLPIEPEHDFDEELDYTWLEFHSLRETPESSTSSQDIEDFIASLGANLA</sequence>
<protein>
    <submittedName>
        <fullName evidence="1">Uncharacterized protein</fullName>
    </submittedName>
</protein>
<dbReference type="OrthoDB" id="799013at2"/>
<gene>
    <name evidence="1" type="ordered locus">Turpa_0531</name>
</gene>
<dbReference type="STRING" id="869212.Turpa_0531"/>
<evidence type="ECO:0000313" key="1">
    <source>
        <dbReference type="EMBL" id="AFM11185.1"/>
    </source>
</evidence>
<keyword evidence="2" id="KW-1185">Reference proteome</keyword>
<proteinExistence type="predicted"/>
<evidence type="ECO:0000313" key="2">
    <source>
        <dbReference type="Proteomes" id="UP000006048"/>
    </source>
</evidence>
<organism evidence="1 2">
    <name type="scientific">Turneriella parva (strain ATCC BAA-1111 / DSM 21527 / NCTC 11395 / H)</name>
    <name type="common">Leptospira parva</name>
    <dbReference type="NCBI Taxonomy" id="869212"/>
    <lineage>
        <taxon>Bacteria</taxon>
        <taxon>Pseudomonadati</taxon>
        <taxon>Spirochaetota</taxon>
        <taxon>Spirochaetia</taxon>
        <taxon>Leptospirales</taxon>
        <taxon>Leptospiraceae</taxon>
        <taxon>Turneriella</taxon>
    </lineage>
</organism>
<reference evidence="1 2" key="1">
    <citation type="submission" date="2012-06" db="EMBL/GenBank/DDBJ databases">
        <title>The complete chromosome of genome of Turneriella parva DSM 21527.</title>
        <authorList>
            <consortium name="US DOE Joint Genome Institute (JGI-PGF)"/>
            <person name="Lucas S."/>
            <person name="Han J."/>
            <person name="Lapidus A."/>
            <person name="Bruce D."/>
            <person name="Goodwin L."/>
            <person name="Pitluck S."/>
            <person name="Peters L."/>
            <person name="Kyrpides N."/>
            <person name="Mavromatis K."/>
            <person name="Ivanova N."/>
            <person name="Mikhailova N."/>
            <person name="Chertkov O."/>
            <person name="Detter J.C."/>
            <person name="Tapia R."/>
            <person name="Han C."/>
            <person name="Land M."/>
            <person name="Hauser L."/>
            <person name="Markowitz V."/>
            <person name="Cheng J.-F."/>
            <person name="Hugenholtz P."/>
            <person name="Woyke T."/>
            <person name="Wu D."/>
            <person name="Gronow S."/>
            <person name="Wellnitz S."/>
            <person name="Brambilla E."/>
            <person name="Klenk H.-P."/>
            <person name="Eisen J.A."/>
        </authorList>
    </citation>
    <scope>NUCLEOTIDE SEQUENCE [LARGE SCALE GENOMIC DNA]</scope>
    <source>
        <strain evidence="2">ATCC BAA-1111 / DSM 21527 / NCTC 11395 / H</strain>
    </source>
</reference>
<dbReference type="RefSeq" id="WP_014801705.1">
    <property type="nucleotide sequence ID" value="NC_018020.1"/>
</dbReference>
<dbReference type="HOGENOM" id="CLU_2285475_0_0_12"/>